<feature type="transmembrane region" description="Helical" evidence="6">
    <location>
        <begin position="393"/>
        <end position="420"/>
    </location>
</feature>
<dbReference type="GO" id="GO:0097272">
    <property type="term" value="P:ammonium homeostasis"/>
    <property type="evidence" value="ECO:0007669"/>
    <property type="project" value="TreeGrafter"/>
</dbReference>
<feature type="domain" description="Ammonium transporter AmtB-like" evidence="7">
    <location>
        <begin position="82"/>
        <end position="423"/>
    </location>
</feature>
<dbReference type="InterPro" id="IPR029020">
    <property type="entry name" value="Ammonium/urea_transptr"/>
</dbReference>
<dbReference type="InterPro" id="IPR024041">
    <property type="entry name" value="NH4_transpt_AmtB-like_dom"/>
</dbReference>
<dbReference type="InterPro" id="IPR002229">
    <property type="entry name" value="RhesusRHD"/>
</dbReference>
<feature type="transmembrane region" description="Helical" evidence="6">
    <location>
        <begin position="359"/>
        <end position="381"/>
    </location>
</feature>
<dbReference type="Proteomes" id="UP000827986">
    <property type="component" value="Unassembled WGS sequence"/>
</dbReference>
<keyword evidence="5 6" id="KW-0472">Membrane</keyword>
<comment type="subcellular location">
    <subcellularLocation>
        <location evidence="1">Membrane</location>
        <topology evidence="1">Multi-pass membrane protein</topology>
    </subcellularLocation>
</comment>
<dbReference type="PANTHER" id="PTHR11730:SF43">
    <property type="entry name" value="BLOOD GROUP RH(CE) POLYPEPTIDE-RELATED"/>
    <property type="match status" value="1"/>
</dbReference>
<keyword evidence="3 6" id="KW-0812">Transmembrane</keyword>
<gene>
    <name evidence="8" type="ORF">KIL84_021636</name>
</gene>
<sequence length="447" mass="48932">MSRRTRTCGDPIHGQAGDVDAGAEGTLQPLWGRWVWRSQARSEAGEAQIMVTGQANGAIWCPLGWAWPAYSSYYLCSDKGAFQDVNVLVILGFGFLLAFLKRYGFSSTGFNLLIAALGVQWAVLVEGFLFSSSAGKMKISLHSVLKASISVTAVLISAGALLGKANPIQLIWMAMVEVAAFSTSRWINVKFLKVEEHTSLMHVHIFGTYFGLAVSWWLYHSSLSERVEKEKSNPISDLFSMLGTLFLWMFWPSFNSVLIVDLMEKRNAICNTYYAIGVSAVAAFALSSLSSRNGKIRMIHIHHAALAGGVALGFSAPIIPHPWIAMMLGLLASMVAVLGSHCLQTYLNSVLKIHDTCGVHYMFGLPGLLGAIVNVILFIIIKRASLSSLGYLALIEVGSFMLTTAIGLGTGFITGFILTFKLWKTLPASKYFDDQAYWEFPHLAYGF</sequence>
<evidence type="ECO:0000259" key="7">
    <source>
        <dbReference type="Pfam" id="PF00909"/>
    </source>
</evidence>
<feature type="transmembrane region" description="Helical" evidence="6">
    <location>
        <begin position="112"/>
        <end position="131"/>
    </location>
</feature>
<evidence type="ECO:0000256" key="4">
    <source>
        <dbReference type="ARBA" id="ARBA00022989"/>
    </source>
</evidence>
<evidence type="ECO:0000256" key="2">
    <source>
        <dbReference type="ARBA" id="ARBA00011036"/>
    </source>
</evidence>
<evidence type="ECO:0000256" key="5">
    <source>
        <dbReference type="ARBA" id="ARBA00023136"/>
    </source>
</evidence>
<dbReference type="GO" id="GO:0008519">
    <property type="term" value="F:ammonium channel activity"/>
    <property type="evidence" value="ECO:0007669"/>
    <property type="project" value="InterPro"/>
</dbReference>
<feature type="transmembrane region" description="Helical" evidence="6">
    <location>
        <begin position="170"/>
        <end position="187"/>
    </location>
</feature>
<evidence type="ECO:0000256" key="3">
    <source>
        <dbReference type="ARBA" id="ARBA00022692"/>
    </source>
</evidence>
<feature type="transmembrane region" description="Helical" evidence="6">
    <location>
        <begin position="325"/>
        <end position="347"/>
    </location>
</feature>
<dbReference type="AlphaFoldDB" id="A0A9D3X823"/>
<keyword evidence="4 6" id="KW-1133">Transmembrane helix</keyword>
<evidence type="ECO:0000256" key="6">
    <source>
        <dbReference type="SAM" id="Phobius"/>
    </source>
</evidence>
<dbReference type="PRINTS" id="PR00342">
    <property type="entry name" value="RHESUSRHD"/>
</dbReference>
<dbReference type="Pfam" id="PF00909">
    <property type="entry name" value="Ammonium_transp"/>
    <property type="match status" value="1"/>
</dbReference>
<evidence type="ECO:0000256" key="1">
    <source>
        <dbReference type="ARBA" id="ARBA00004141"/>
    </source>
</evidence>
<dbReference type="EMBL" id="JAHDVG010000478">
    <property type="protein sequence ID" value="KAH1175222.1"/>
    <property type="molecule type" value="Genomic_DNA"/>
</dbReference>
<proteinExistence type="inferred from homology"/>
<comment type="caution">
    <text evidence="8">The sequence shown here is derived from an EMBL/GenBank/DDBJ whole genome shotgun (WGS) entry which is preliminary data.</text>
</comment>
<dbReference type="PANTHER" id="PTHR11730">
    <property type="entry name" value="AMMONIUM TRANSPORTER"/>
    <property type="match status" value="1"/>
</dbReference>
<comment type="similarity">
    <text evidence="2">Belongs to the ammonium transporter (TC 2.A.49) family. Rh subfamily.</text>
</comment>
<reference evidence="8" key="1">
    <citation type="submission" date="2021-09" db="EMBL/GenBank/DDBJ databases">
        <title>The genome of Mauremys mutica provides insights into the evolution of semi-aquatic lifestyle.</title>
        <authorList>
            <person name="Gong S."/>
            <person name="Gao Y."/>
        </authorList>
    </citation>
    <scope>NUCLEOTIDE SEQUENCE</scope>
    <source>
        <strain evidence="8">MM-2020</strain>
        <tissue evidence="8">Muscle</tissue>
    </source>
</reference>
<keyword evidence="9" id="KW-1185">Reference proteome</keyword>
<dbReference type="OrthoDB" id="534912at2759"/>
<feature type="transmembrane region" description="Helical" evidence="6">
    <location>
        <begin position="143"/>
        <end position="163"/>
    </location>
</feature>
<dbReference type="SUPFAM" id="SSF111352">
    <property type="entry name" value="Ammonium transporter"/>
    <property type="match status" value="1"/>
</dbReference>
<accession>A0A9D3X823</accession>
<feature type="transmembrane region" description="Helical" evidence="6">
    <location>
        <begin position="81"/>
        <end position="100"/>
    </location>
</feature>
<evidence type="ECO:0000313" key="8">
    <source>
        <dbReference type="EMBL" id="KAH1175222.1"/>
    </source>
</evidence>
<feature type="transmembrane region" description="Helical" evidence="6">
    <location>
        <begin position="239"/>
        <end position="260"/>
    </location>
</feature>
<dbReference type="Gene3D" id="1.10.3430.10">
    <property type="entry name" value="Ammonium transporter AmtB like domains"/>
    <property type="match status" value="1"/>
</dbReference>
<organism evidence="8 9">
    <name type="scientific">Mauremys mutica</name>
    <name type="common">yellowpond turtle</name>
    <dbReference type="NCBI Taxonomy" id="74926"/>
    <lineage>
        <taxon>Eukaryota</taxon>
        <taxon>Metazoa</taxon>
        <taxon>Chordata</taxon>
        <taxon>Craniata</taxon>
        <taxon>Vertebrata</taxon>
        <taxon>Euteleostomi</taxon>
        <taxon>Archelosauria</taxon>
        <taxon>Testudinata</taxon>
        <taxon>Testudines</taxon>
        <taxon>Cryptodira</taxon>
        <taxon>Durocryptodira</taxon>
        <taxon>Testudinoidea</taxon>
        <taxon>Geoemydidae</taxon>
        <taxon>Geoemydinae</taxon>
        <taxon>Mauremys</taxon>
    </lineage>
</organism>
<name>A0A9D3X823_9SAUR</name>
<evidence type="ECO:0000313" key="9">
    <source>
        <dbReference type="Proteomes" id="UP000827986"/>
    </source>
</evidence>
<protein>
    <recommendedName>
        <fullName evidence="7">Ammonium transporter AmtB-like domain-containing protein</fullName>
    </recommendedName>
</protein>
<dbReference type="GO" id="GO:0005886">
    <property type="term" value="C:plasma membrane"/>
    <property type="evidence" value="ECO:0007669"/>
    <property type="project" value="InterPro"/>
</dbReference>
<feature type="transmembrane region" description="Helical" evidence="6">
    <location>
        <begin position="199"/>
        <end position="219"/>
    </location>
</feature>
<feature type="transmembrane region" description="Helical" evidence="6">
    <location>
        <begin position="272"/>
        <end position="289"/>
    </location>
</feature>